<dbReference type="InterPro" id="IPR016162">
    <property type="entry name" value="Ald_DH_N"/>
</dbReference>
<evidence type="ECO:0000259" key="3">
    <source>
        <dbReference type="Pfam" id="PF00171"/>
    </source>
</evidence>
<sequence>MQLHDSALLKTQCYINGQWLNADNGAVISVINPATGNNLADVPRMGTAEAERAVAAAHAALKPWQAKSAKERSNLLRRWFELMMQHQEDLGIILTSEQGKPLAEA</sequence>
<dbReference type="EMBL" id="AVQL01000438">
    <property type="protein sequence ID" value="KEQ01020.1"/>
    <property type="molecule type" value="Genomic_DNA"/>
</dbReference>
<accession>A0A074VEW5</accession>
<protein>
    <submittedName>
        <fullName evidence="4">NAD-dependent aldehyde dehydrogenase</fullName>
    </submittedName>
</protein>
<feature type="non-terminal residue" evidence="4">
    <location>
        <position position="105"/>
    </location>
</feature>
<dbReference type="GO" id="GO:0004777">
    <property type="term" value="F:succinate-semialdehyde dehydrogenase (NAD+) activity"/>
    <property type="evidence" value="ECO:0007669"/>
    <property type="project" value="TreeGrafter"/>
</dbReference>
<comment type="similarity">
    <text evidence="1">Belongs to the aldehyde dehydrogenase family.</text>
</comment>
<evidence type="ECO:0000313" key="4">
    <source>
        <dbReference type="EMBL" id="KEQ01020.1"/>
    </source>
</evidence>
<keyword evidence="2" id="KW-0560">Oxidoreductase</keyword>
<dbReference type="PANTHER" id="PTHR43353:SF5">
    <property type="entry name" value="SUCCINATE-SEMIALDEHYDE DEHYDROGENASE, MITOCHONDRIAL"/>
    <property type="match status" value="1"/>
</dbReference>
<dbReference type="PANTHER" id="PTHR43353">
    <property type="entry name" value="SUCCINATE-SEMIALDEHYDE DEHYDROGENASE, MITOCHONDRIAL"/>
    <property type="match status" value="1"/>
</dbReference>
<proteinExistence type="inferred from homology"/>
<evidence type="ECO:0000256" key="2">
    <source>
        <dbReference type="ARBA" id="ARBA00023002"/>
    </source>
</evidence>
<dbReference type="SUPFAM" id="SSF53720">
    <property type="entry name" value="ALDH-like"/>
    <property type="match status" value="1"/>
</dbReference>
<dbReference type="Proteomes" id="UP000027644">
    <property type="component" value="Unassembled WGS sequence"/>
</dbReference>
<dbReference type="GO" id="GO:0005829">
    <property type="term" value="C:cytosol"/>
    <property type="evidence" value="ECO:0007669"/>
    <property type="project" value="TreeGrafter"/>
</dbReference>
<dbReference type="AlphaFoldDB" id="A0A074VEW5"/>
<dbReference type="Gene3D" id="3.40.605.10">
    <property type="entry name" value="Aldehyde Dehydrogenase, Chain A, domain 1"/>
    <property type="match status" value="1"/>
</dbReference>
<dbReference type="Pfam" id="PF00171">
    <property type="entry name" value="Aldedh"/>
    <property type="match status" value="1"/>
</dbReference>
<dbReference type="InterPro" id="IPR015590">
    <property type="entry name" value="Aldehyde_DH_dom"/>
</dbReference>
<name>A0A074VEW5_9NEIS</name>
<dbReference type="InterPro" id="IPR016161">
    <property type="entry name" value="Ald_DH/histidinol_DH"/>
</dbReference>
<evidence type="ECO:0000256" key="1">
    <source>
        <dbReference type="ARBA" id="ARBA00009986"/>
    </source>
</evidence>
<dbReference type="InterPro" id="IPR050740">
    <property type="entry name" value="Aldehyde_DH_Superfamily"/>
</dbReference>
<comment type="caution">
    <text evidence="4">The sequence shown here is derived from an EMBL/GenBank/DDBJ whole genome shotgun (WGS) entry which is preliminary data.</text>
</comment>
<gene>
    <name evidence="4" type="ORF">SASC598J21_011710</name>
</gene>
<reference evidence="4 5" key="1">
    <citation type="journal article" date="2014" name="PLoS Genet.">
        <title>Hidden diversity in honey bee gut symbionts detected by single-cell genomics.</title>
        <authorList>
            <person name="Engel P."/>
            <person name="Stepanauskas R."/>
            <person name="Moran N."/>
        </authorList>
    </citation>
    <scope>NUCLEOTIDE SEQUENCE [LARGE SCALE GENOMIC DNA]</scope>
    <source>
        <strain evidence="4 5">SCGC AB-598-J21</strain>
    </source>
</reference>
<organism evidence="4 5">
    <name type="scientific">Snodgrassella alvi SCGC AB-598-J21</name>
    <dbReference type="NCBI Taxonomy" id="1385367"/>
    <lineage>
        <taxon>Bacteria</taxon>
        <taxon>Pseudomonadati</taxon>
        <taxon>Pseudomonadota</taxon>
        <taxon>Betaproteobacteria</taxon>
        <taxon>Neisseriales</taxon>
        <taxon>Neisseriaceae</taxon>
        <taxon>Snodgrassella</taxon>
    </lineage>
</organism>
<feature type="domain" description="Aldehyde dehydrogenase" evidence="3">
    <location>
        <begin position="19"/>
        <end position="105"/>
    </location>
</feature>
<evidence type="ECO:0000313" key="5">
    <source>
        <dbReference type="Proteomes" id="UP000027644"/>
    </source>
</evidence>
<dbReference type="GO" id="GO:0009450">
    <property type="term" value="P:gamma-aminobutyric acid catabolic process"/>
    <property type="evidence" value="ECO:0007669"/>
    <property type="project" value="TreeGrafter"/>
</dbReference>